<proteinExistence type="predicted"/>
<gene>
    <name evidence="1" type="ORF">D4L85_06030</name>
</gene>
<dbReference type="Proteomes" id="UP000266183">
    <property type="component" value="Chromosome"/>
</dbReference>
<protein>
    <submittedName>
        <fullName evidence="1">Uncharacterized protein</fullName>
    </submittedName>
</protein>
<reference evidence="2" key="1">
    <citation type="submission" date="2018-09" db="EMBL/GenBank/DDBJ databases">
        <title>Chryseolinea sp. KIS68-18 isolated from soil.</title>
        <authorList>
            <person name="Weon H.-Y."/>
            <person name="Kwon S.-W."/>
            <person name="Lee S.A."/>
        </authorList>
    </citation>
    <scope>NUCLEOTIDE SEQUENCE [LARGE SCALE GENOMIC DNA]</scope>
    <source>
        <strain evidence="2">KIS68-18</strain>
    </source>
</reference>
<sequence>MRKFAILIVWLAACHSSERKITAPDYTAKIRNLLITEFDLKDYDYSDLDSTLKYGNLPEKEIILHPGNYKLRLIEVYTNTYDPFVVKVLNTNDSLLFLFTFTDELHYRDNDFHASFWGRETIKREQPSENWTPPPYKKNLESNLNALIIKLGYQRDRRAIEQLLGAIFNDLLHMKPFNEYEMRNYNSILSKVKTNDPVIKQSLQEYVDLEKNYNGQFCVLTKDGLFGFWLFDLEENNEDFRVKVHFIGDLLYSTFYM</sequence>
<evidence type="ECO:0000313" key="1">
    <source>
        <dbReference type="EMBL" id="AYB30164.1"/>
    </source>
</evidence>
<dbReference type="EMBL" id="CP032382">
    <property type="protein sequence ID" value="AYB30164.1"/>
    <property type="molecule type" value="Genomic_DNA"/>
</dbReference>
<dbReference type="AlphaFoldDB" id="A0A385SGV4"/>
<accession>A0A385SGV4</accession>
<keyword evidence="2" id="KW-1185">Reference proteome</keyword>
<dbReference type="RefSeq" id="WP_119753468.1">
    <property type="nucleotide sequence ID" value="NZ_CP032382.1"/>
</dbReference>
<dbReference type="KEGG" id="chk:D4L85_06030"/>
<evidence type="ECO:0000313" key="2">
    <source>
        <dbReference type="Proteomes" id="UP000266183"/>
    </source>
</evidence>
<organism evidence="1 2">
    <name type="scientific">Chryseolinea soli</name>
    <dbReference type="NCBI Taxonomy" id="2321403"/>
    <lineage>
        <taxon>Bacteria</taxon>
        <taxon>Pseudomonadati</taxon>
        <taxon>Bacteroidota</taxon>
        <taxon>Cytophagia</taxon>
        <taxon>Cytophagales</taxon>
        <taxon>Fulvivirgaceae</taxon>
        <taxon>Chryseolinea</taxon>
    </lineage>
</organism>
<name>A0A385SGV4_9BACT</name>